<evidence type="ECO:0000313" key="1">
    <source>
        <dbReference type="EMBL" id="SPP91423.1"/>
    </source>
</evidence>
<proteinExistence type="predicted"/>
<dbReference type="KEGG" id="bvz:BRAD3257_0251"/>
<organism evidence="1 2">
    <name type="scientific">Bradyrhizobium vignae</name>
    <dbReference type="NCBI Taxonomy" id="1549949"/>
    <lineage>
        <taxon>Bacteria</taxon>
        <taxon>Pseudomonadati</taxon>
        <taxon>Pseudomonadota</taxon>
        <taxon>Alphaproteobacteria</taxon>
        <taxon>Hyphomicrobiales</taxon>
        <taxon>Nitrobacteraceae</taxon>
        <taxon>Bradyrhizobium</taxon>
    </lineage>
</organism>
<accession>A0A2U3PQK1</accession>
<gene>
    <name evidence="1" type="ORF">BRAD3257_0251</name>
</gene>
<evidence type="ECO:0000313" key="2">
    <source>
        <dbReference type="Proteomes" id="UP000246085"/>
    </source>
</evidence>
<protein>
    <submittedName>
        <fullName evidence="1">Uncharacterized protein</fullName>
    </submittedName>
</protein>
<dbReference type="AlphaFoldDB" id="A0A2U3PQK1"/>
<dbReference type="EMBL" id="LS398110">
    <property type="protein sequence ID" value="SPP91423.1"/>
    <property type="molecule type" value="Genomic_DNA"/>
</dbReference>
<dbReference type="Proteomes" id="UP000246085">
    <property type="component" value="Chromosome BRAD3257"/>
</dbReference>
<sequence length="62" mass="7126">MSSRHSPKAAVRAARYFVLLVERRSFESVGTTDVKRLAHLRALRSASRVLRLRSEKIETQCQ</sequence>
<reference evidence="1 2" key="1">
    <citation type="submission" date="2018-03" db="EMBL/GenBank/DDBJ databases">
        <authorList>
            <person name="Gully D."/>
        </authorList>
    </citation>
    <scope>NUCLEOTIDE SEQUENCE [LARGE SCALE GENOMIC DNA]</scope>
    <source>
        <strain evidence="1">ORS3257</strain>
    </source>
</reference>
<name>A0A2U3PQK1_9BRAD</name>